<name>A0A1E3BHP0_ASPCR</name>
<dbReference type="Proteomes" id="UP000094569">
    <property type="component" value="Unassembled WGS sequence"/>
</dbReference>
<evidence type="ECO:0000313" key="1">
    <source>
        <dbReference type="EMBL" id="ODM20483.1"/>
    </source>
</evidence>
<reference evidence="1 2" key="1">
    <citation type="journal article" date="2016" name="BMC Genomics">
        <title>Comparative genomic and transcriptomic analyses of the Fuzhuan brick tea-fermentation fungus Aspergillus cristatus.</title>
        <authorList>
            <person name="Ge Y."/>
            <person name="Wang Y."/>
            <person name="Liu Y."/>
            <person name="Tan Y."/>
            <person name="Ren X."/>
            <person name="Zhang X."/>
            <person name="Hyde K.D."/>
            <person name="Liu Y."/>
            <person name="Liu Z."/>
        </authorList>
    </citation>
    <scope>NUCLEOTIDE SEQUENCE [LARGE SCALE GENOMIC DNA]</scope>
    <source>
        <strain evidence="1 2">GZAAS20.1005</strain>
    </source>
</reference>
<comment type="caution">
    <text evidence="1">The sequence shown here is derived from an EMBL/GenBank/DDBJ whole genome shotgun (WGS) entry which is preliminary data.</text>
</comment>
<protein>
    <submittedName>
        <fullName evidence="1">Uncharacterized protein</fullName>
    </submittedName>
</protein>
<accession>A0A1E3BHP0</accession>
<organism evidence="1 2">
    <name type="scientific">Aspergillus cristatus</name>
    <name type="common">Chinese Fuzhuan brick tea-fermentation fungus</name>
    <name type="synonym">Eurotium cristatum</name>
    <dbReference type="NCBI Taxonomy" id="573508"/>
    <lineage>
        <taxon>Eukaryota</taxon>
        <taxon>Fungi</taxon>
        <taxon>Dikarya</taxon>
        <taxon>Ascomycota</taxon>
        <taxon>Pezizomycotina</taxon>
        <taxon>Eurotiomycetes</taxon>
        <taxon>Eurotiomycetidae</taxon>
        <taxon>Eurotiales</taxon>
        <taxon>Aspergillaceae</taxon>
        <taxon>Aspergillus</taxon>
        <taxon>Aspergillus subgen. Aspergillus</taxon>
    </lineage>
</organism>
<gene>
    <name evidence="1" type="ORF">SI65_03536</name>
</gene>
<proteinExistence type="predicted"/>
<dbReference type="VEuPathDB" id="FungiDB:SI65_03536"/>
<evidence type="ECO:0000313" key="2">
    <source>
        <dbReference type="Proteomes" id="UP000094569"/>
    </source>
</evidence>
<dbReference type="STRING" id="573508.A0A1E3BHP0"/>
<dbReference type="AlphaFoldDB" id="A0A1E3BHP0"/>
<keyword evidence="2" id="KW-1185">Reference proteome</keyword>
<sequence>MSNNSYEVSNDFQLSYCIKSRLPMLLINTSLDYVTGEETTTNSFQKYCRLSEPRTVTSGHVGHHRERGVSQNSSGTPYFILAIEGTSSNEAGGASMLCGALIKMVMPSNGHLTLEDVEWNSTLT</sequence>
<dbReference type="EMBL" id="JXNT01000003">
    <property type="protein sequence ID" value="ODM20483.1"/>
    <property type="molecule type" value="Genomic_DNA"/>
</dbReference>